<dbReference type="InterPro" id="IPR051783">
    <property type="entry name" value="NAD(P)-dependent_oxidoreduct"/>
</dbReference>
<keyword evidence="3" id="KW-1185">Reference proteome</keyword>
<reference evidence="3" key="1">
    <citation type="submission" date="2018-12" db="EMBL/GenBank/DDBJ databases">
        <title>Tengunoibacter tsumagoiensis gen. nov., sp. nov., Dictyobacter kobayashii sp. nov., D. alpinus sp. nov., and D. joshuensis sp. nov. and description of Dictyobacteraceae fam. nov. within the order Ktedonobacterales isolated from Tengu-no-mugimeshi.</title>
        <authorList>
            <person name="Wang C.M."/>
            <person name="Zheng Y."/>
            <person name="Sakai Y."/>
            <person name="Toyoda A."/>
            <person name="Minakuchi Y."/>
            <person name="Abe K."/>
            <person name="Yokota A."/>
            <person name="Yabe S."/>
        </authorList>
    </citation>
    <scope>NUCLEOTIDE SEQUENCE [LARGE SCALE GENOMIC DNA]</scope>
    <source>
        <strain evidence="3">Uno16</strain>
    </source>
</reference>
<dbReference type="GO" id="GO:0005737">
    <property type="term" value="C:cytoplasm"/>
    <property type="evidence" value="ECO:0007669"/>
    <property type="project" value="TreeGrafter"/>
</dbReference>
<dbReference type="GO" id="GO:0004029">
    <property type="term" value="F:aldehyde dehydrogenase (NAD+) activity"/>
    <property type="evidence" value="ECO:0007669"/>
    <property type="project" value="TreeGrafter"/>
</dbReference>
<dbReference type="OrthoDB" id="9808276at2"/>
<name>A0A402BGB0_9CHLR</name>
<dbReference type="PANTHER" id="PTHR48079">
    <property type="entry name" value="PROTEIN YEEZ"/>
    <property type="match status" value="1"/>
</dbReference>
<dbReference type="SUPFAM" id="SSF51735">
    <property type="entry name" value="NAD(P)-binding Rossmann-fold domains"/>
    <property type="match status" value="1"/>
</dbReference>
<proteinExistence type="predicted"/>
<dbReference type="RefSeq" id="WP_126630525.1">
    <property type="nucleotide sequence ID" value="NZ_BIFT01000002.1"/>
</dbReference>
<organism evidence="2 3">
    <name type="scientific">Dictyobacter alpinus</name>
    <dbReference type="NCBI Taxonomy" id="2014873"/>
    <lineage>
        <taxon>Bacteria</taxon>
        <taxon>Bacillati</taxon>
        <taxon>Chloroflexota</taxon>
        <taxon>Ktedonobacteria</taxon>
        <taxon>Ktedonobacterales</taxon>
        <taxon>Dictyobacteraceae</taxon>
        <taxon>Dictyobacter</taxon>
    </lineage>
</organism>
<dbReference type="Pfam" id="PF01370">
    <property type="entry name" value="Epimerase"/>
    <property type="match status" value="1"/>
</dbReference>
<accession>A0A402BGB0</accession>
<dbReference type="Gene3D" id="3.40.50.720">
    <property type="entry name" value="NAD(P)-binding Rossmann-like Domain"/>
    <property type="match status" value="1"/>
</dbReference>
<sequence length="317" mass="34588">MKIFITGATGVLGKFVIPLLLSSAHQVYALSRSEKNMAAIRQLGAEPITADLFNSDALTGVLASTQATAIMHLATKIPPTAQMGKVASWQENDHIRRDGARTLVAAALATGVQTFIYPSFYAVYPDRGEQWIDARATPTQSHVIQQATIDAEAEVARFTQANRRGIVLRMGNLYGPEVPSTLEQFQMAQRGLAVLPGSGDAYLPYIWLEDAARALVVALDDTPAGVYDIVDDEPLTRDEFADALAQSVGKRRLLRIPNAIMKLMTGAAANMINRSQRISNRHFKELTTWKPAVPNARQGWTLIAAAKNTHERTASHV</sequence>
<evidence type="ECO:0000313" key="3">
    <source>
        <dbReference type="Proteomes" id="UP000287171"/>
    </source>
</evidence>
<gene>
    <name evidence="2" type="ORF">KDA_59180</name>
</gene>
<evidence type="ECO:0000259" key="1">
    <source>
        <dbReference type="Pfam" id="PF01370"/>
    </source>
</evidence>
<dbReference type="PANTHER" id="PTHR48079:SF6">
    <property type="entry name" value="NAD(P)-BINDING DOMAIN-CONTAINING PROTEIN-RELATED"/>
    <property type="match status" value="1"/>
</dbReference>
<dbReference type="InterPro" id="IPR001509">
    <property type="entry name" value="Epimerase_deHydtase"/>
</dbReference>
<protein>
    <submittedName>
        <fullName evidence="2">Nucleoside-diphosphate sugar epimerase</fullName>
    </submittedName>
</protein>
<comment type="caution">
    <text evidence="2">The sequence shown here is derived from an EMBL/GenBank/DDBJ whole genome shotgun (WGS) entry which is preliminary data.</text>
</comment>
<dbReference type="AlphaFoldDB" id="A0A402BGB0"/>
<evidence type="ECO:0000313" key="2">
    <source>
        <dbReference type="EMBL" id="GCE30434.1"/>
    </source>
</evidence>
<dbReference type="Proteomes" id="UP000287171">
    <property type="component" value="Unassembled WGS sequence"/>
</dbReference>
<dbReference type="InterPro" id="IPR036291">
    <property type="entry name" value="NAD(P)-bd_dom_sf"/>
</dbReference>
<dbReference type="EMBL" id="BIFT01000002">
    <property type="protein sequence ID" value="GCE30434.1"/>
    <property type="molecule type" value="Genomic_DNA"/>
</dbReference>
<feature type="domain" description="NAD-dependent epimerase/dehydratase" evidence="1">
    <location>
        <begin position="3"/>
        <end position="221"/>
    </location>
</feature>